<protein>
    <submittedName>
        <fullName evidence="2">Luciferase 7</fullName>
    </submittedName>
</protein>
<sequence length="333" mass="38839">MKSQLFLSIAYCLVVACLAQRETIRTCASMIPWWSEIDCSAHQATLFRLFDRMWAGEHEEVVDVWLASSDIPTSFTNLQRLAFCTRWECFTNQAMLDYMNMHGYLPYCLSKTPEDWANNRYWARCTIRALKYSGYIGDYLGYFCYKALHLQDVPIPCPDVEEINNPNRPRIQQMQNDQELIKDADPETDQWWIALMRDIMELSVDENNVPTFHYGWIINKDENDLKNMVPLWSPYQGPTVPISRDFPNILNALNSGGNITLGGFRKFECVPWEPTTTMRCDEFGPLSYNPKETIVLVPTLKYILMGMTQHQDKVHFLEYALHREADALIFYGF</sequence>
<keyword evidence="1" id="KW-0732">Signal</keyword>
<proteinExistence type="evidence at transcript level"/>
<gene>
    <name evidence="2" type="primary">Luc7</name>
</gene>
<evidence type="ECO:0000313" key="2">
    <source>
        <dbReference type="EMBL" id="BBG43635.1"/>
    </source>
</evidence>
<feature type="chain" id="PRO_5022862049" evidence="1">
    <location>
        <begin position="20"/>
        <end position="333"/>
    </location>
</feature>
<reference evidence="2" key="1">
    <citation type="journal article" date="2019" name="Sci. Rep.">
        <title>Luciferase gene of a Caribbean fireworm (Syllidae) from Puerto Rico.</title>
        <authorList>
            <person name="Mitani Y."/>
            <person name="Yasuno R."/>
            <person name="Futahashi R."/>
            <person name="Oakley T.H."/>
            <person name="Ohmiya Y."/>
        </authorList>
    </citation>
    <scope>NUCLEOTIDE SEQUENCE</scope>
</reference>
<accession>A0A5A4PVU8</accession>
<dbReference type="PROSITE" id="PS51257">
    <property type="entry name" value="PROKAR_LIPOPROTEIN"/>
    <property type="match status" value="1"/>
</dbReference>
<dbReference type="AlphaFoldDB" id="A0A5A4PVU8"/>
<evidence type="ECO:0000256" key="1">
    <source>
        <dbReference type="SAM" id="SignalP"/>
    </source>
</evidence>
<feature type="signal peptide" evidence="1">
    <location>
        <begin position="1"/>
        <end position="19"/>
    </location>
</feature>
<name>A0A5A4PVU8_9ANNE</name>
<dbReference type="EMBL" id="LC424934">
    <property type="protein sequence ID" value="BBG43635.1"/>
    <property type="molecule type" value="mRNA"/>
</dbReference>
<organism evidence="2">
    <name type="scientific">Odontosyllis octodentata</name>
    <dbReference type="NCBI Taxonomy" id="2336528"/>
    <lineage>
        <taxon>Eukaryota</taxon>
        <taxon>Metazoa</taxon>
        <taxon>Spiralia</taxon>
        <taxon>Lophotrochozoa</taxon>
        <taxon>Annelida</taxon>
        <taxon>Polychaeta</taxon>
        <taxon>Errantia</taxon>
        <taxon>Phyllodocida</taxon>
        <taxon>Syllidae</taxon>
        <taxon>Odontosyllis</taxon>
    </lineage>
</organism>